<dbReference type="EMBL" id="LHPF02000002">
    <property type="protein sequence ID" value="PSC75995.1"/>
    <property type="molecule type" value="Genomic_DNA"/>
</dbReference>
<protein>
    <recommendedName>
        <fullName evidence="4">Centrosomal protein of 44 kDa</fullName>
    </recommendedName>
</protein>
<evidence type="ECO:0000256" key="9">
    <source>
        <dbReference type="SAM" id="Coils"/>
    </source>
</evidence>
<comment type="caution">
    <text evidence="12">The sequence shown here is derived from an EMBL/GenBank/DDBJ whole genome shotgun (WGS) entry which is preliminary data.</text>
</comment>
<feature type="compositionally biased region" description="Low complexity" evidence="10">
    <location>
        <begin position="260"/>
        <end position="345"/>
    </location>
</feature>
<reference evidence="12 13" key="1">
    <citation type="journal article" date="2018" name="Plant J.">
        <title>Genome sequences of Chlorella sorokiniana UTEX 1602 and Micractinium conductrix SAG 241.80: implications to maltose excretion by a green alga.</title>
        <authorList>
            <person name="Arriola M.B."/>
            <person name="Velmurugan N."/>
            <person name="Zhang Y."/>
            <person name="Plunkett M.H."/>
            <person name="Hondzo H."/>
            <person name="Barney B.M."/>
        </authorList>
    </citation>
    <scope>NUCLEOTIDE SEQUENCE [LARGE SCALE GENOMIC DNA]</scope>
    <source>
        <strain evidence="12 13">SAG 241.80</strain>
    </source>
</reference>
<dbReference type="GO" id="GO:0030496">
    <property type="term" value="C:midbody"/>
    <property type="evidence" value="ECO:0007669"/>
    <property type="project" value="UniProtKB-SubCell"/>
</dbReference>
<dbReference type="AlphaFoldDB" id="A0A2P6VPL4"/>
<keyword evidence="5" id="KW-0963">Cytoplasm</keyword>
<dbReference type="GO" id="GO:0000922">
    <property type="term" value="C:spindle pole"/>
    <property type="evidence" value="ECO:0007669"/>
    <property type="project" value="UniProtKB-SubCell"/>
</dbReference>
<evidence type="ECO:0000256" key="7">
    <source>
        <dbReference type="ARBA" id="ARBA00023212"/>
    </source>
</evidence>
<comment type="function">
    <text evidence="8">Centriole-enriched microtubule-binding protein involved in centriole biogenesis. In collaboration with CEP295 and POC1B, is required for the centriole-to-centrosome conversion by ensuring the formation of bona fide centriole wall. Functions as a linker component that maintains centrosome cohesion. Associates with CROCC and regulates its stability and localization to the centrosome.</text>
</comment>
<dbReference type="PANTHER" id="PTHR31477">
    <property type="entry name" value="CENTROSOMAL PROTEIN OF 44 KDA"/>
    <property type="match status" value="1"/>
</dbReference>
<dbReference type="InterPro" id="IPR029157">
    <property type="entry name" value="CEP44_CC"/>
</dbReference>
<dbReference type="STRING" id="554055.A0A2P6VPL4"/>
<evidence type="ECO:0000256" key="3">
    <source>
        <dbReference type="ARBA" id="ARBA00004647"/>
    </source>
</evidence>
<evidence type="ECO:0000256" key="10">
    <source>
        <dbReference type="SAM" id="MobiDB-lite"/>
    </source>
</evidence>
<dbReference type="InterPro" id="IPR033603">
    <property type="entry name" value="CEP44"/>
</dbReference>
<feature type="compositionally biased region" description="Pro residues" evidence="10">
    <location>
        <begin position="222"/>
        <end position="252"/>
    </location>
</feature>
<dbReference type="GO" id="GO:0005814">
    <property type="term" value="C:centriole"/>
    <property type="evidence" value="ECO:0007669"/>
    <property type="project" value="UniProtKB-SubCell"/>
</dbReference>
<feature type="domain" description="Centrosomal CEP44" evidence="11">
    <location>
        <begin position="6"/>
        <end position="128"/>
    </location>
</feature>
<feature type="region of interest" description="Disordered" evidence="10">
    <location>
        <begin position="142"/>
        <end position="345"/>
    </location>
</feature>
<evidence type="ECO:0000256" key="1">
    <source>
        <dbReference type="ARBA" id="ARBA00004114"/>
    </source>
</evidence>
<organism evidence="12 13">
    <name type="scientific">Micractinium conductrix</name>
    <dbReference type="NCBI Taxonomy" id="554055"/>
    <lineage>
        <taxon>Eukaryota</taxon>
        <taxon>Viridiplantae</taxon>
        <taxon>Chlorophyta</taxon>
        <taxon>core chlorophytes</taxon>
        <taxon>Trebouxiophyceae</taxon>
        <taxon>Chlorellales</taxon>
        <taxon>Chlorellaceae</taxon>
        <taxon>Chlorella clade</taxon>
        <taxon>Micractinium</taxon>
    </lineage>
</organism>
<dbReference type="PANTHER" id="PTHR31477:SF1">
    <property type="entry name" value="CENTROSOMAL PROTEIN OF 44 KDA"/>
    <property type="match status" value="1"/>
</dbReference>
<sequence length="616" mass="65672">MNGDPQAAAASLEAQLRSIRYPTAHFSVAEAAAGFPAPLLPALGFALLRFSPHITRMLAEHGLQLHGASDQRFVEGALKFARDGLGLRPPLTAQQFLSQSFAERKLQLVAEIVRACRERHNAAARQERLAALKGVHTEQRLYGGASQHRQQPHQQQLKASGSGIPRPPPHVRVVASLQQQQQQDAAPAATSKPSSEGSGATASPGTTPTSVVAAAAASRWPAAPPPAAPPPAPLPPPSPAEQPRTLPAPSPWRPDRGASSAWQPQMQWAAQQQLMQQSTLLLPQQPAPHSSSKPVAQQQPAQQPVQSPLLPDRPAAQQPAPHAGQLQAAAPQAHRQGAPQQGQQALVLQQQAQALAVQHAGAEQHMRRLIEDLSLRLGMAEEAAAAARQDAQQAREQLQARVTVLEGRVRFLEAGFALPAQTQQLPGLQQPLLLEYGGQRTQQHVQAPLALQQRHQQHYQAPVPLPLPQRPTQQQAAFSQQRLHCNPTFDVQQHAAPVPLPRAQSPPGLHSAAHWGQAGVAAASTTVTAAAPVQEQPAPPMPPPPLPLQLPALPPVPPAKSAEELQRAFSNTNELICGMSARFSEAEDFLLSLRRLGSTQPGHHTGARAASGALDQ</sequence>
<evidence type="ECO:0000259" key="11">
    <source>
        <dbReference type="Pfam" id="PF15007"/>
    </source>
</evidence>
<evidence type="ECO:0000256" key="6">
    <source>
        <dbReference type="ARBA" id="ARBA00023054"/>
    </source>
</evidence>
<accession>A0A2P6VPL4</accession>
<dbReference type="Proteomes" id="UP000239649">
    <property type="component" value="Unassembled WGS sequence"/>
</dbReference>
<keyword evidence="13" id="KW-1185">Reference proteome</keyword>
<evidence type="ECO:0000256" key="2">
    <source>
        <dbReference type="ARBA" id="ARBA00004214"/>
    </source>
</evidence>
<proteinExistence type="predicted"/>
<keyword evidence="7" id="KW-0206">Cytoskeleton</keyword>
<dbReference type="Pfam" id="PF15007">
    <property type="entry name" value="CEP44"/>
    <property type="match status" value="1"/>
</dbReference>
<evidence type="ECO:0000256" key="5">
    <source>
        <dbReference type="ARBA" id="ARBA00022490"/>
    </source>
</evidence>
<feature type="region of interest" description="Disordered" evidence="10">
    <location>
        <begin position="597"/>
        <end position="616"/>
    </location>
</feature>
<evidence type="ECO:0000313" key="12">
    <source>
        <dbReference type="EMBL" id="PSC75995.1"/>
    </source>
</evidence>
<gene>
    <name evidence="12" type="ORF">C2E20_1372</name>
</gene>
<keyword evidence="6 9" id="KW-0175">Coiled coil</keyword>
<feature type="compositionally biased region" description="Polar residues" evidence="10">
    <location>
        <begin position="191"/>
        <end position="210"/>
    </location>
</feature>
<comment type="subcellular location">
    <subcellularLocation>
        <location evidence="1">Cytoplasm</location>
        <location evidence="1">Cytoskeleton</location>
        <location evidence="1">Microtubule organizing center</location>
        <location evidence="1">Centrosome</location>
        <location evidence="1">Centriole</location>
    </subcellularLocation>
    <subcellularLocation>
        <location evidence="3">Cytoplasm</location>
        <location evidence="3">Cytoskeleton</location>
        <location evidence="3">Spindle pole</location>
    </subcellularLocation>
    <subcellularLocation>
        <location evidence="2">Midbody</location>
    </subcellularLocation>
</comment>
<evidence type="ECO:0000256" key="4">
    <source>
        <dbReference type="ARBA" id="ARBA00014053"/>
    </source>
</evidence>
<feature type="coiled-coil region" evidence="9">
    <location>
        <begin position="370"/>
        <end position="408"/>
    </location>
</feature>
<feature type="compositionally biased region" description="Low complexity" evidence="10">
    <location>
        <begin position="147"/>
        <end position="156"/>
    </location>
</feature>
<name>A0A2P6VPL4_9CHLO</name>
<dbReference type="OrthoDB" id="259598at2759"/>
<evidence type="ECO:0000313" key="13">
    <source>
        <dbReference type="Proteomes" id="UP000239649"/>
    </source>
</evidence>
<evidence type="ECO:0000256" key="8">
    <source>
        <dbReference type="ARBA" id="ARBA00046235"/>
    </source>
</evidence>